<proteinExistence type="inferred from homology"/>
<feature type="compositionally biased region" description="Polar residues" evidence="6">
    <location>
        <begin position="79"/>
        <end position="89"/>
    </location>
</feature>
<keyword evidence="4 5" id="KW-0539">Nucleus</keyword>
<sequence length="654" mass="74556">MISLCAPSRASRTPFDKSDQDQLAFFLATNIGARNGNAIYKEFALTHTNHTWQSWRCHYLHNDLLINTRVRSIQRALRQANQNQTPSAQKQKENSTKKKNEIDDHSSSSDSSKEIILISRRSPQSRKGKEKPIDYLSVEIDDDDHRSDLTESETDTHHPSTTDYNNLHKFSVHRIPFEDRNCTPKNSTHGYVTDQLSSNQLGKIQLLPTAQVVTMSIQDEKSFIRFMDKYPQGDLRLSTKLYEIYHLKAPQFTADEYRAYYLEYQNKHRKRPAPWGPQEILRKKINKQVQDQVSSSSRHTTVLEDQDVDDEEMISRRNEIDPELDALSVSDGSTDELDLDYILDTSNPDHIKNTHFFNDTSFGSLVNLQNNDNQARLLFPDLIITPTTLKDSEDQVDKDHSPSTTISGQEKVKEHPCSEGRHQTSPGLEELTVPGQQEIEPVDQESGQLNSSPALQEPTPQETRLLKSRSERRVQSETKIMTPTDSTGLMSGQISRRSSFKPARPPDSVDEALKLLEVFLEDFGDLYSGLEAAKLLHQCGDWSILFELATLKRIDQQLKQASSTTTTDVPGEAGTTVDLDEHEDEELDPDYFARIQKMVWSIEEDQLLLSNMNHSLDDDNNHSSMQSKIQKLIDQRGLQAVENRQVFLVPNPPT</sequence>
<reference evidence="8" key="1">
    <citation type="submission" date="2017-12" db="EMBL/GenBank/DDBJ databases">
        <title>Gene loss provides genomic basis for host adaptation in cereal stripe rust fungi.</title>
        <authorList>
            <person name="Xia C."/>
        </authorList>
    </citation>
    <scope>NUCLEOTIDE SEQUENCE [LARGE SCALE GENOMIC DNA]</scope>
    <source>
        <strain evidence="8">93-210</strain>
    </source>
</reference>
<dbReference type="InterPro" id="IPR009057">
    <property type="entry name" value="Homeodomain-like_sf"/>
</dbReference>
<name>A0A2S4V5X7_9BASI</name>
<dbReference type="PANTHER" id="PTHR16466:SF6">
    <property type="entry name" value="TELOMERIC REPEAT-BINDING FACTOR 2-INTERACTING PROTEIN 1"/>
    <property type="match status" value="1"/>
</dbReference>
<dbReference type="GO" id="GO:0031848">
    <property type="term" value="P:protection from non-homologous end joining at telomere"/>
    <property type="evidence" value="ECO:0007669"/>
    <property type="project" value="TreeGrafter"/>
</dbReference>
<dbReference type="CDD" id="cd11655">
    <property type="entry name" value="rap1_myb-like"/>
    <property type="match status" value="1"/>
</dbReference>
<evidence type="ECO:0000313" key="8">
    <source>
        <dbReference type="EMBL" id="POW04921.1"/>
    </source>
</evidence>
<organism evidence="8 9">
    <name type="scientific">Puccinia striiformis</name>
    <dbReference type="NCBI Taxonomy" id="27350"/>
    <lineage>
        <taxon>Eukaryota</taxon>
        <taxon>Fungi</taxon>
        <taxon>Dikarya</taxon>
        <taxon>Basidiomycota</taxon>
        <taxon>Pucciniomycotina</taxon>
        <taxon>Pucciniomycetes</taxon>
        <taxon>Pucciniales</taxon>
        <taxon>Pucciniaceae</taxon>
        <taxon>Puccinia</taxon>
    </lineage>
</organism>
<gene>
    <name evidence="8" type="ORF">PSTT_10027</name>
</gene>
<feature type="compositionally biased region" description="Basic and acidic residues" evidence="6">
    <location>
        <begin position="90"/>
        <end position="113"/>
    </location>
</feature>
<evidence type="ECO:0000256" key="3">
    <source>
        <dbReference type="ARBA" id="ARBA00022895"/>
    </source>
</evidence>
<feature type="compositionally biased region" description="Basic and acidic residues" evidence="6">
    <location>
        <begin position="390"/>
        <end position="401"/>
    </location>
</feature>
<dbReference type="Proteomes" id="UP000239156">
    <property type="component" value="Unassembled WGS sequence"/>
</dbReference>
<dbReference type="GO" id="GO:0042162">
    <property type="term" value="F:telomeric DNA binding"/>
    <property type="evidence" value="ECO:0007669"/>
    <property type="project" value="TreeGrafter"/>
</dbReference>
<dbReference type="InterPro" id="IPR015010">
    <property type="entry name" value="TERF2IP_Myb"/>
</dbReference>
<feature type="region of interest" description="Disordered" evidence="6">
    <location>
        <begin position="560"/>
        <end position="583"/>
    </location>
</feature>
<feature type="compositionally biased region" description="Basic and acidic residues" evidence="6">
    <location>
        <begin position="410"/>
        <end position="422"/>
    </location>
</feature>
<dbReference type="SUPFAM" id="SSF46689">
    <property type="entry name" value="Homeodomain-like"/>
    <property type="match status" value="1"/>
</dbReference>
<dbReference type="Gene3D" id="1.10.10.60">
    <property type="entry name" value="Homeodomain-like"/>
    <property type="match status" value="1"/>
</dbReference>
<evidence type="ECO:0000256" key="2">
    <source>
        <dbReference type="ARBA" id="ARBA00022454"/>
    </source>
</evidence>
<evidence type="ECO:0000259" key="7">
    <source>
        <dbReference type="Pfam" id="PF08914"/>
    </source>
</evidence>
<comment type="caution">
    <text evidence="8">The sequence shown here is derived from an EMBL/GenBank/DDBJ whole genome shotgun (WGS) entry which is preliminary data.</text>
</comment>
<comment type="subunit">
    <text evidence="5">Homodimer.</text>
</comment>
<feature type="compositionally biased region" description="Basic and acidic residues" evidence="6">
    <location>
        <begin position="464"/>
        <end position="476"/>
    </location>
</feature>
<evidence type="ECO:0000256" key="5">
    <source>
        <dbReference type="RuleBase" id="RU367107"/>
    </source>
</evidence>
<comment type="similarity">
    <text evidence="1 5">Belongs to the RAP1 family.</text>
</comment>
<feature type="compositionally biased region" description="Polar residues" evidence="6">
    <location>
        <begin position="445"/>
        <end position="462"/>
    </location>
</feature>
<feature type="domain" description="TERF2-interacting telomeric protein 1 Myb" evidence="7">
    <location>
        <begin position="33"/>
        <end position="61"/>
    </location>
</feature>
<keyword evidence="9" id="KW-1185">Reference proteome</keyword>
<feature type="region of interest" description="Disordered" evidence="6">
    <location>
        <begin position="390"/>
        <end position="506"/>
    </location>
</feature>
<keyword evidence="2 5" id="KW-0158">Chromosome</keyword>
<dbReference type="AlphaFoldDB" id="A0A2S4V5X7"/>
<dbReference type="VEuPathDB" id="FungiDB:PSTT_10027"/>
<accession>A0A2S4V5X7</accession>
<dbReference type="PANTHER" id="PTHR16466">
    <property type="entry name" value="TELOMERE REPEAT-BINDING FACTOR 2-INTERACTING PROTEIN 1"/>
    <property type="match status" value="1"/>
</dbReference>
<keyword evidence="3 5" id="KW-0779">Telomere</keyword>
<dbReference type="EMBL" id="PKSL01000105">
    <property type="protein sequence ID" value="POW04921.1"/>
    <property type="molecule type" value="Genomic_DNA"/>
</dbReference>
<dbReference type="GO" id="GO:0010833">
    <property type="term" value="P:telomere maintenance via telomere lengthening"/>
    <property type="evidence" value="ECO:0007669"/>
    <property type="project" value="UniProtKB-UniRule"/>
</dbReference>
<evidence type="ECO:0000313" key="9">
    <source>
        <dbReference type="Proteomes" id="UP000239156"/>
    </source>
</evidence>
<evidence type="ECO:0000256" key="6">
    <source>
        <dbReference type="SAM" id="MobiDB-lite"/>
    </source>
</evidence>
<dbReference type="GO" id="GO:0070187">
    <property type="term" value="C:shelterin complex"/>
    <property type="evidence" value="ECO:0007669"/>
    <property type="project" value="TreeGrafter"/>
</dbReference>
<dbReference type="VEuPathDB" id="FungiDB:PSHT_04334"/>
<protein>
    <recommendedName>
        <fullName evidence="5">DNA-binding protein RAP1</fullName>
    </recommendedName>
</protein>
<comment type="subcellular location">
    <subcellularLocation>
        <location evidence="5">Nucleus</location>
    </subcellularLocation>
    <subcellularLocation>
        <location evidence="5">Chromosome</location>
        <location evidence="5">Telomere</location>
    </subcellularLocation>
</comment>
<feature type="region of interest" description="Disordered" evidence="6">
    <location>
        <begin position="78"/>
        <end position="165"/>
    </location>
</feature>
<evidence type="ECO:0000256" key="4">
    <source>
        <dbReference type="ARBA" id="ARBA00023242"/>
    </source>
</evidence>
<feature type="compositionally biased region" description="Basic and acidic residues" evidence="6">
    <location>
        <begin position="143"/>
        <end position="160"/>
    </location>
</feature>
<comment type="function">
    <text evidence="5">Involved in the regulation of telomere length, clustering and has a specific role in telomere position effect (TPE).</text>
</comment>
<dbReference type="InterPro" id="IPR039595">
    <property type="entry name" value="TE2IP/Rap1"/>
</dbReference>
<evidence type="ECO:0000256" key="1">
    <source>
        <dbReference type="ARBA" id="ARBA00010467"/>
    </source>
</evidence>
<dbReference type="Pfam" id="PF08914">
    <property type="entry name" value="Myb_Rap1"/>
    <property type="match status" value="1"/>
</dbReference>
<feature type="compositionally biased region" description="Polar residues" evidence="6">
    <location>
        <begin position="477"/>
        <end position="497"/>
    </location>
</feature>